<sequence length="585" mass="63853">MRMTIGDFLIRRLQEIGITEVIGVPGDFNLNWLEQIEAADGIRFVGSTNELNAAYAADGYSRARGVSCLLTTYGVGELSALNGLAGAACEHIPMVSIAGAPPLFATEKRWLLHHTLADGNFGNMLDSLRPFTALAERISPMNAVTEIDRALRTCLREKRPVHLQLPSDISHLSITVPDEPLDTSLEPSDPVQLEAVLDRLVQEFAAAENPVLLVDQDAQRHGFLDLFAQIVDKIQLPYAQMASGKALLSEQHPLFLGTYNGKASWPGVRERVEGSDFLLTCTPRFIEVNSGSFSHELYEENIVDFGDQHVNIYGEHIVGLDTTEVLAKLLERLPAADGAGSGTNAAGDSKGESTGDSAGDRAAKQPSSVNPEAVLPEPFEVRAGAELTQARLWPQVREFIRPGDTVIAEAGTSNIGLGPQRMPENVRYINSAIWGSIGYTLPALLGSQMADTDTRHLLFIGDGSFQLTAQELSTILREKQKPIIVLLNNRGYTIERYILGMDREYNDIADWAYHKLPQVFVPGTEMVSYTARTEDELADAFAAINNSEQGAFLEIHLDPEDAPAGLQAFGPMTAEFDYGPRGPRN</sequence>
<dbReference type="PANTHER" id="PTHR43452:SF30">
    <property type="entry name" value="PYRUVATE DECARBOXYLASE ISOZYME 1-RELATED"/>
    <property type="match status" value="1"/>
</dbReference>
<evidence type="ECO:0000256" key="8">
    <source>
        <dbReference type="ARBA" id="ARBA00022842"/>
    </source>
</evidence>
<dbReference type="Pfam" id="PF02776">
    <property type="entry name" value="TPP_enzyme_N"/>
    <property type="match status" value="1"/>
</dbReference>
<dbReference type="GO" id="GO:0030976">
    <property type="term" value="F:thiamine pyrophosphate binding"/>
    <property type="evidence" value="ECO:0007669"/>
    <property type="project" value="InterPro"/>
</dbReference>
<dbReference type="PANTHER" id="PTHR43452">
    <property type="entry name" value="PYRUVATE DECARBOXYLASE"/>
    <property type="match status" value="1"/>
</dbReference>
<keyword evidence="10" id="KW-0456">Lyase</keyword>
<dbReference type="SUPFAM" id="SSF52467">
    <property type="entry name" value="DHS-like NAD/FAD-binding domain"/>
    <property type="match status" value="1"/>
</dbReference>
<evidence type="ECO:0000256" key="11">
    <source>
        <dbReference type="PIRSR" id="PIRSR036565-2"/>
    </source>
</evidence>
<keyword evidence="6 11" id="KW-0479">Metal-binding</keyword>
<dbReference type="PIRSF" id="PIRSF036565">
    <property type="entry name" value="Pyruvt_ip_decrb"/>
    <property type="match status" value="1"/>
</dbReference>
<dbReference type="Pfam" id="PF00205">
    <property type="entry name" value="TPP_enzyme_M"/>
    <property type="match status" value="1"/>
</dbReference>
<dbReference type="InterPro" id="IPR011766">
    <property type="entry name" value="TPP_enzyme_TPP-bd"/>
</dbReference>
<evidence type="ECO:0000256" key="13">
    <source>
        <dbReference type="SAM" id="MobiDB-lite"/>
    </source>
</evidence>
<comment type="similarity">
    <text evidence="4 12">Belongs to the TPP enzyme family.</text>
</comment>
<dbReference type="CDD" id="cd07038">
    <property type="entry name" value="TPP_PYR_PDC_IPDC_like"/>
    <property type="match status" value="1"/>
</dbReference>
<dbReference type="GO" id="GO:0004737">
    <property type="term" value="F:pyruvate decarboxylase activity"/>
    <property type="evidence" value="ECO:0007669"/>
    <property type="project" value="TreeGrafter"/>
</dbReference>
<dbReference type="RefSeq" id="WP_284589287.1">
    <property type="nucleotide sequence ID" value="NZ_JASNUB010000003.1"/>
</dbReference>
<keyword evidence="7" id="KW-0210">Decarboxylase</keyword>
<evidence type="ECO:0000256" key="5">
    <source>
        <dbReference type="ARBA" id="ARBA00020054"/>
    </source>
</evidence>
<feature type="domain" description="Thiamine pyrophosphate enzyme N-terminal TPP-binding" evidence="16">
    <location>
        <begin position="3"/>
        <end position="107"/>
    </location>
</feature>
<dbReference type="GO" id="GO:0000287">
    <property type="term" value="F:magnesium ion binding"/>
    <property type="evidence" value="ECO:0007669"/>
    <property type="project" value="InterPro"/>
</dbReference>
<dbReference type="Pfam" id="PF02775">
    <property type="entry name" value="TPP_enzyme_C"/>
    <property type="match status" value="1"/>
</dbReference>
<dbReference type="InterPro" id="IPR047213">
    <property type="entry name" value="TPP_PYR_PDC_IPDC-like"/>
</dbReference>
<evidence type="ECO:0000256" key="6">
    <source>
        <dbReference type="ARBA" id="ARBA00022723"/>
    </source>
</evidence>
<evidence type="ECO:0000259" key="16">
    <source>
        <dbReference type="Pfam" id="PF02776"/>
    </source>
</evidence>
<comment type="cofactor">
    <cofactor evidence="2">
        <name>thiamine diphosphate</name>
        <dbReference type="ChEBI" id="CHEBI:58937"/>
    </cofactor>
</comment>
<evidence type="ECO:0000256" key="2">
    <source>
        <dbReference type="ARBA" id="ARBA00001964"/>
    </source>
</evidence>
<evidence type="ECO:0000313" key="17">
    <source>
        <dbReference type="EMBL" id="MDK4307699.1"/>
    </source>
</evidence>
<dbReference type="InterPro" id="IPR012001">
    <property type="entry name" value="Thiamin_PyroP_enz_TPP-bd_dom"/>
</dbReference>
<feature type="binding site" evidence="11">
    <location>
        <position position="491"/>
    </location>
    <ligand>
        <name>Mg(2+)</name>
        <dbReference type="ChEBI" id="CHEBI:18420"/>
    </ligand>
</feature>
<evidence type="ECO:0000313" key="18">
    <source>
        <dbReference type="Proteomes" id="UP001224412"/>
    </source>
</evidence>
<name>A0AAP4BQX1_9CORY</name>
<dbReference type="InterPro" id="IPR029061">
    <property type="entry name" value="THDP-binding"/>
</dbReference>
<organism evidence="17 18">
    <name type="scientific">Corynebacterium pseudodiphtheriticum</name>
    <dbReference type="NCBI Taxonomy" id="37637"/>
    <lineage>
        <taxon>Bacteria</taxon>
        <taxon>Bacillati</taxon>
        <taxon>Actinomycetota</taxon>
        <taxon>Actinomycetes</taxon>
        <taxon>Mycobacteriales</taxon>
        <taxon>Corynebacteriaceae</taxon>
        <taxon>Corynebacterium</taxon>
    </lineage>
</organism>
<dbReference type="Proteomes" id="UP001224412">
    <property type="component" value="Unassembled WGS sequence"/>
</dbReference>
<proteinExistence type="inferred from homology"/>
<dbReference type="InterPro" id="IPR012000">
    <property type="entry name" value="Thiamin_PyroP_enz_cen_dom"/>
</dbReference>
<evidence type="ECO:0000256" key="1">
    <source>
        <dbReference type="ARBA" id="ARBA00001920"/>
    </source>
</evidence>
<evidence type="ECO:0000256" key="10">
    <source>
        <dbReference type="ARBA" id="ARBA00023239"/>
    </source>
</evidence>
<dbReference type="InterPro" id="IPR012110">
    <property type="entry name" value="PDC/IPDC-like"/>
</dbReference>
<protein>
    <recommendedName>
        <fullName evidence="5">Alpha-keto-acid decarboxylase</fullName>
    </recommendedName>
</protein>
<comment type="caution">
    <text evidence="17">The sequence shown here is derived from an EMBL/GenBank/DDBJ whole genome shotgun (WGS) entry which is preliminary data.</text>
</comment>
<feature type="compositionally biased region" description="Basic and acidic residues" evidence="13">
    <location>
        <begin position="349"/>
        <end position="363"/>
    </location>
</feature>
<reference evidence="17" key="1">
    <citation type="submission" date="2023-05" db="EMBL/GenBank/DDBJ databases">
        <title>Metabolic capabilities are highly conserved among human nasal-associated Corynebacterium species in pangenomic analyses.</title>
        <authorList>
            <person name="Tran T.H."/>
            <person name="Roberts A.Q."/>
            <person name="Escapa I.F."/>
            <person name="Gao W."/>
            <person name="Conlan S."/>
            <person name="Kong H."/>
            <person name="Segre J.A."/>
            <person name="Kelly M.S."/>
            <person name="Lemon K.P."/>
        </authorList>
    </citation>
    <scope>NUCLEOTIDE SEQUENCE</scope>
    <source>
        <strain evidence="17">KPL2773</strain>
    </source>
</reference>
<feature type="region of interest" description="Disordered" evidence="13">
    <location>
        <begin position="337"/>
        <end position="376"/>
    </location>
</feature>
<evidence type="ECO:0000256" key="3">
    <source>
        <dbReference type="ARBA" id="ARBA00002938"/>
    </source>
</evidence>
<evidence type="ECO:0000256" key="9">
    <source>
        <dbReference type="ARBA" id="ARBA00023052"/>
    </source>
</evidence>
<gene>
    <name evidence="17" type="ORF">QPX42_09135</name>
</gene>
<dbReference type="Gene3D" id="3.40.50.1220">
    <property type="entry name" value="TPP-binding domain"/>
    <property type="match status" value="1"/>
</dbReference>
<dbReference type="FunFam" id="3.40.50.970:FF:000024">
    <property type="entry name" value="Pyruvate decarboxylase isozyme"/>
    <property type="match status" value="1"/>
</dbReference>
<dbReference type="Gene3D" id="3.40.50.970">
    <property type="match status" value="2"/>
</dbReference>
<feature type="domain" description="Thiamine pyrophosphate enzyme TPP-binding" evidence="15">
    <location>
        <begin position="421"/>
        <end position="554"/>
    </location>
</feature>
<keyword evidence="8 11" id="KW-0460">Magnesium</keyword>
<dbReference type="AlphaFoldDB" id="A0AAP4BQX1"/>
<comment type="cofactor">
    <cofactor evidence="11">
        <name>Mg(2+)</name>
        <dbReference type="ChEBI" id="CHEBI:18420"/>
    </cofactor>
    <text evidence="11">Binds 1 Mg(2+) per subunit.</text>
</comment>
<feature type="binding site" evidence="11">
    <location>
        <position position="462"/>
    </location>
    <ligand>
        <name>Mg(2+)</name>
        <dbReference type="ChEBI" id="CHEBI:18420"/>
    </ligand>
</feature>
<evidence type="ECO:0000256" key="12">
    <source>
        <dbReference type="RuleBase" id="RU362132"/>
    </source>
</evidence>
<accession>A0AAP4BQX1</accession>
<comment type="function">
    <text evidence="3">Decarboxylates branched-chain and aromatic alpha-keto acids to aldehydes.</text>
</comment>
<evidence type="ECO:0000259" key="15">
    <source>
        <dbReference type="Pfam" id="PF02775"/>
    </source>
</evidence>
<dbReference type="GO" id="GO:0005829">
    <property type="term" value="C:cytosol"/>
    <property type="evidence" value="ECO:0007669"/>
    <property type="project" value="TreeGrafter"/>
</dbReference>
<evidence type="ECO:0000259" key="14">
    <source>
        <dbReference type="Pfam" id="PF00205"/>
    </source>
</evidence>
<keyword evidence="9 12" id="KW-0786">Thiamine pyrophosphate</keyword>
<evidence type="ECO:0000256" key="4">
    <source>
        <dbReference type="ARBA" id="ARBA00007812"/>
    </source>
</evidence>
<dbReference type="CDD" id="cd02005">
    <property type="entry name" value="TPP_PDC_IPDC"/>
    <property type="match status" value="1"/>
</dbReference>
<evidence type="ECO:0000256" key="7">
    <source>
        <dbReference type="ARBA" id="ARBA00022793"/>
    </source>
</evidence>
<feature type="binding site" evidence="11">
    <location>
        <position position="489"/>
    </location>
    <ligand>
        <name>Mg(2+)</name>
        <dbReference type="ChEBI" id="CHEBI:18420"/>
    </ligand>
</feature>
<dbReference type="SUPFAM" id="SSF52518">
    <property type="entry name" value="Thiamin diphosphate-binding fold (THDP-binding)"/>
    <property type="match status" value="2"/>
</dbReference>
<dbReference type="InterPro" id="IPR047214">
    <property type="entry name" value="TPP_PDC_IPDC"/>
</dbReference>
<feature type="domain" description="Thiamine pyrophosphate enzyme central" evidence="14">
    <location>
        <begin position="198"/>
        <end position="315"/>
    </location>
</feature>
<comment type="cofactor">
    <cofactor evidence="1">
        <name>a metal cation</name>
        <dbReference type="ChEBI" id="CHEBI:25213"/>
    </cofactor>
</comment>
<dbReference type="GO" id="GO:0000949">
    <property type="term" value="P:aromatic amino acid family catabolic process to alcohol via Ehrlich pathway"/>
    <property type="evidence" value="ECO:0007669"/>
    <property type="project" value="TreeGrafter"/>
</dbReference>
<dbReference type="InterPro" id="IPR029035">
    <property type="entry name" value="DHS-like_NAD/FAD-binding_dom"/>
</dbReference>
<dbReference type="EMBL" id="JASNVH010000014">
    <property type="protein sequence ID" value="MDK4307699.1"/>
    <property type="molecule type" value="Genomic_DNA"/>
</dbReference>